<feature type="region of interest" description="Disordered" evidence="1">
    <location>
        <begin position="95"/>
        <end position="117"/>
    </location>
</feature>
<comment type="caution">
    <text evidence="3">The sequence shown here is derived from an EMBL/GenBank/DDBJ whole genome shotgun (WGS) entry which is preliminary data.</text>
</comment>
<keyword evidence="4" id="KW-1185">Reference proteome</keyword>
<evidence type="ECO:0000256" key="1">
    <source>
        <dbReference type="SAM" id="MobiDB-lite"/>
    </source>
</evidence>
<reference evidence="3 4" key="1">
    <citation type="submission" date="2023-02" db="EMBL/GenBank/DDBJ databases">
        <title>Study of novel species of the Microbacterium genus.</title>
        <authorList>
            <person name="Arroyo-Herrera I."/>
            <person name="Roman-Ponce B."/>
            <person name="Vasquez-Murrieta M.S."/>
        </authorList>
    </citation>
    <scope>NUCLEOTIDE SEQUENCE [LARGE SCALE GENOMIC DNA]</scope>
    <source>
        <strain evidence="3 4">NE1TT3</strain>
    </source>
</reference>
<dbReference type="InterPro" id="IPR036390">
    <property type="entry name" value="WH_DNA-bd_sf"/>
</dbReference>
<evidence type="ECO:0000313" key="3">
    <source>
        <dbReference type="EMBL" id="MDD7963495.1"/>
    </source>
</evidence>
<proteinExistence type="predicted"/>
<feature type="domain" description="Transcription regulator PadR N-terminal" evidence="2">
    <location>
        <begin position="38"/>
        <end position="78"/>
    </location>
</feature>
<name>A0ABT5SKY6_9MICO</name>
<dbReference type="Gene3D" id="1.10.10.10">
    <property type="entry name" value="Winged helix-like DNA-binding domain superfamily/Winged helix DNA-binding domain"/>
    <property type="match status" value="1"/>
</dbReference>
<dbReference type="EMBL" id="JAQZCI010000005">
    <property type="protein sequence ID" value="MDD7963495.1"/>
    <property type="molecule type" value="Genomic_DNA"/>
</dbReference>
<sequence length="117" mass="12678">MQSLKRVTPATVDVLVALVEAAEPVWGLLVVSSTGRPAGSVYPILERLESIEWVTSEWEVDARRTGPRRRLYRLTPDGLGAARAAIDAHAVRMQRRRGSAVHTRPAPGRGDATGVLA</sequence>
<evidence type="ECO:0000259" key="2">
    <source>
        <dbReference type="Pfam" id="PF03551"/>
    </source>
</evidence>
<dbReference type="RefSeq" id="WP_274223015.1">
    <property type="nucleotide sequence ID" value="NZ_JAQZCG020000012.1"/>
</dbReference>
<protein>
    <submittedName>
        <fullName evidence="3">Helix-turn-helix transcriptional regulator</fullName>
    </submittedName>
</protein>
<dbReference type="InterPro" id="IPR036388">
    <property type="entry name" value="WH-like_DNA-bd_sf"/>
</dbReference>
<dbReference type="SUPFAM" id="SSF46785">
    <property type="entry name" value="Winged helix' DNA-binding domain"/>
    <property type="match status" value="1"/>
</dbReference>
<accession>A0ABT5SKY6</accession>
<dbReference type="InterPro" id="IPR005149">
    <property type="entry name" value="Tscrpt_reg_PadR_N"/>
</dbReference>
<evidence type="ECO:0000313" key="4">
    <source>
        <dbReference type="Proteomes" id="UP001218170"/>
    </source>
</evidence>
<organism evidence="3 4">
    <name type="scientific">Microbacterium thalli</name>
    <dbReference type="NCBI Taxonomy" id="3027921"/>
    <lineage>
        <taxon>Bacteria</taxon>
        <taxon>Bacillati</taxon>
        <taxon>Actinomycetota</taxon>
        <taxon>Actinomycetes</taxon>
        <taxon>Micrococcales</taxon>
        <taxon>Microbacteriaceae</taxon>
        <taxon>Microbacterium</taxon>
    </lineage>
</organism>
<dbReference type="Pfam" id="PF03551">
    <property type="entry name" value="PadR"/>
    <property type="match status" value="1"/>
</dbReference>
<dbReference type="Proteomes" id="UP001218170">
    <property type="component" value="Unassembled WGS sequence"/>
</dbReference>
<gene>
    <name evidence="3" type="ORF">PUW80_14155</name>
</gene>